<reference evidence="1 2" key="1">
    <citation type="submission" date="2021-08" db="EMBL/GenBank/DDBJ databases">
        <authorList>
            <person name="Peeters C."/>
        </authorList>
    </citation>
    <scope>NUCLEOTIDE SEQUENCE [LARGE SCALE GENOMIC DNA]</scope>
    <source>
        <strain evidence="1 2">LMG 21510</strain>
    </source>
</reference>
<sequence length="320" mass="35114">MDQHEHYDEADLAAVQAFSPQMGGLREDESVFAARQLDYVKARTYDRKLPPMKGLTLVPQTSEVPEWAETFTYRYYDQVGMAKVVANYADDLPRADVKGAEKTVRIKDIGDSYGYNIAELRASTALGANLPTRKASAARRAIEVKLNQIAMVGDVQYGLFGLTNHPNIGLTVGLNGDWANPATTADQMLADLDALYGAVRVQSSGIHTPNRFALPNEQYAAMTSKRLPDSNGLTVAEFFKRKYPQMQYEEAPELATAGTGGTSLAVMYEFGEENLSMENPMPFNQLPAQARNLELVVPCLARTAGVTVYYPLALTKAEGL</sequence>
<gene>
    <name evidence="1" type="ORF">LMG21510_02157</name>
</gene>
<evidence type="ECO:0000313" key="2">
    <source>
        <dbReference type="Proteomes" id="UP000721236"/>
    </source>
</evidence>
<keyword evidence="2" id="KW-1185">Reference proteome</keyword>
<dbReference type="RefSeq" id="WP_224041687.1">
    <property type="nucleotide sequence ID" value="NZ_CAJZAH010000002.1"/>
</dbReference>
<dbReference type="Proteomes" id="UP000721236">
    <property type="component" value="Unassembled WGS sequence"/>
</dbReference>
<dbReference type="InterPro" id="IPR020049">
    <property type="entry name" value="Major_capsid-like"/>
</dbReference>
<organism evidence="1 2">
    <name type="scientific">Cupriavidus respiraculi</name>
    <dbReference type="NCBI Taxonomy" id="195930"/>
    <lineage>
        <taxon>Bacteria</taxon>
        <taxon>Pseudomonadati</taxon>
        <taxon>Pseudomonadota</taxon>
        <taxon>Betaproteobacteria</taxon>
        <taxon>Burkholderiales</taxon>
        <taxon>Burkholderiaceae</taxon>
        <taxon>Cupriavidus</taxon>
    </lineage>
</organism>
<dbReference type="EMBL" id="CAJZAH010000002">
    <property type="protein sequence ID" value="CAG9173106.1"/>
    <property type="molecule type" value="Genomic_DNA"/>
</dbReference>
<evidence type="ECO:0000313" key="1">
    <source>
        <dbReference type="EMBL" id="CAG9173106.1"/>
    </source>
</evidence>
<comment type="caution">
    <text evidence="1">The sequence shown here is derived from an EMBL/GenBank/DDBJ whole genome shotgun (WGS) entry which is preliminary data.</text>
</comment>
<dbReference type="Pfam" id="PF09950">
    <property type="entry name" value="Major_capside"/>
    <property type="match status" value="1"/>
</dbReference>
<protein>
    <recommendedName>
        <fullName evidence="3">DUF2184 domain-containing protein</fullName>
    </recommendedName>
</protein>
<evidence type="ECO:0008006" key="3">
    <source>
        <dbReference type="Google" id="ProtNLM"/>
    </source>
</evidence>
<proteinExistence type="predicted"/>
<dbReference type="PIRSF" id="PIRSF029202">
    <property type="entry name" value="UCP029202"/>
    <property type="match status" value="1"/>
</dbReference>
<dbReference type="Gene3D" id="3.30.2400.30">
    <property type="match status" value="1"/>
</dbReference>
<name>A0ABN7YL48_9BURK</name>
<accession>A0ABN7YL48</accession>